<feature type="region of interest" description="Disordered" evidence="1">
    <location>
        <begin position="19"/>
        <end position="109"/>
    </location>
</feature>
<proteinExistence type="predicted"/>
<feature type="compositionally biased region" description="Basic residues" evidence="1">
    <location>
        <begin position="41"/>
        <end position="57"/>
    </location>
</feature>
<name>A0ABU6YM47_9FABA</name>
<comment type="caution">
    <text evidence="2">The sequence shown here is derived from an EMBL/GenBank/DDBJ whole genome shotgun (WGS) entry which is preliminary data.</text>
</comment>
<dbReference type="EMBL" id="JASCZI010242562">
    <property type="protein sequence ID" value="MED6211472.1"/>
    <property type="molecule type" value="Genomic_DNA"/>
</dbReference>
<keyword evidence="3" id="KW-1185">Reference proteome</keyword>
<evidence type="ECO:0000313" key="2">
    <source>
        <dbReference type="EMBL" id="MED6211472.1"/>
    </source>
</evidence>
<gene>
    <name evidence="2" type="ORF">PIB30_073926</name>
</gene>
<dbReference type="Proteomes" id="UP001341840">
    <property type="component" value="Unassembled WGS sequence"/>
</dbReference>
<evidence type="ECO:0000256" key="1">
    <source>
        <dbReference type="SAM" id="MobiDB-lite"/>
    </source>
</evidence>
<protein>
    <submittedName>
        <fullName evidence="2">Uncharacterized protein</fullName>
    </submittedName>
</protein>
<evidence type="ECO:0000313" key="3">
    <source>
        <dbReference type="Proteomes" id="UP001341840"/>
    </source>
</evidence>
<reference evidence="2 3" key="1">
    <citation type="journal article" date="2023" name="Plants (Basel)">
        <title>Bridging the Gap: Combining Genomics and Transcriptomics Approaches to Understand Stylosanthes scabra, an Orphan Legume from the Brazilian Caatinga.</title>
        <authorList>
            <person name="Ferreira-Neto J.R.C."/>
            <person name="da Silva M.D."/>
            <person name="Binneck E."/>
            <person name="de Melo N.F."/>
            <person name="da Silva R.H."/>
            <person name="de Melo A.L.T.M."/>
            <person name="Pandolfi V."/>
            <person name="Bustamante F.O."/>
            <person name="Brasileiro-Vidal A.C."/>
            <person name="Benko-Iseppon A.M."/>
        </authorList>
    </citation>
    <scope>NUCLEOTIDE SEQUENCE [LARGE SCALE GENOMIC DNA]</scope>
    <source>
        <tissue evidence="2">Leaves</tissue>
    </source>
</reference>
<accession>A0ABU6YM47</accession>
<organism evidence="2 3">
    <name type="scientific">Stylosanthes scabra</name>
    <dbReference type="NCBI Taxonomy" id="79078"/>
    <lineage>
        <taxon>Eukaryota</taxon>
        <taxon>Viridiplantae</taxon>
        <taxon>Streptophyta</taxon>
        <taxon>Embryophyta</taxon>
        <taxon>Tracheophyta</taxon>
        <taxon>Spermatophyta</taxon>
        <taxon>Magnoliopsida</taxon>
        <taxon>eudicotyledons</taxon>
        <taxon>Gunneridae</taxon>
        <taxon>Pentapetalae</taxon>
        <taxon>rosids</taxon>
        <taxon>fabids</taxon>
        <taxon>Fabales</taxon>
        <taxon>Fabaceae</taxon>
        <taxon>Papilionoideae</taxon>
        <taxon>50 kb inversion clade</taxon>
        <taxon>dalbergioids sensu lato</taxon>
        <taxon>Dalbergieae</taxon>
        <taxon>Pterocarpus clade</taxon>
        <taxon>Stylosanthes</taxon>
    </lineage>
</organism>
<sequence>MKQLESLKEVQSLTGSLAALSSATNPGQAGKGKAFSDLLSRHRRNSGRSLSSRKRKGAGTCILREQNPPRSGAEIPETREVSLRPHRGHQKASTVFSGPLNRGKDRATT</sequence>